<protein>
    <submittedName>
        <fullName evidence="6">ABC transporter substrate-binding protein</fullName>
    </submittedName>
</protein>
<dbReference type="OrthoDB" id="6192933at2"/>
<dbReference type="EMBL" id="PGGM01000014">
    <property type="protein sequence ID" value="PSH61110.1"/>
    <property type="molecule type" value="Genomic_DNA"/>
</dbReference>
<dbReference type="PANTHER" id="PTHR30085:SF6">
    <property type="entry name" value="ABC TRANSPORTER GLUTAMINE-BINDING PROTEIN GLNH"/>
    <property type="match status" value="1"/>
</dbReference>
<evidence type="ECO:0000313" key="7">
    <source>
        <dbReference type="Proteomes" id="UP000241764"/>
    </source>
</evidence>
<dbReference type="Pfam" id="PF00497">
    <property type="entry name" value="SBP_bac_3"/>
    <property type="match status" value="1"/>
</dbReference>
<evidence type="ECO:0000256" key="2">
    <source>
        <dbReference type="ARBA" id="ARBA00022448"/>
    </source>
</evidence>
<dbReference type="GO" id="GO:0005576">
    <property type="term" value="C:extracellular region"/>
    <property type="evidence" value="ECO:0007669"/>
    <property type="project" value="TreeGrafter"/>
</dbReference>
<keyword evidence="7" id="KW-1185">Reference proteome</keyword>
<comment type="caution">
    <text evidence="6">The sequence shown here is derived from an EMBL/GenBank/DDBJ whole genome shotgun (WGS) entry which is preliminary data.</text>
</comment>
<dbReference type="InterPro" id="IPR001638">
    <property type="entry name" value="Solute-binding_3/MltF_N"/>
</dbReference>
<evidence type="ECO:0000256" key="4">
    <source>
        <dbReference type="SAM" id="SignalP"/>
    </source>
</evidence>
<name>A0A2P7B3U6_9HYPH</name>
<evidence type="ECO:0000259" key="5">
    <source>
        <dbReference type="SMART" id="SM00062"/>
    </source>
</evidence>
<feature type="chain" id="PRO_5015176803" evidence="4">
    <location>
        <begin position="35"/>
        <end position="280"/>
    </location>
</feature>
<dbReference type="InterPro" id="IPR051455">
    <property type="entry name" value="Bact_solute-bind_prot3"/>
</dbReference>
<evidence type="ECO:0000313" key="6">
    <source>
        <dbReference type="EMBL" id="PSH61110.1"/>
    </source>
</evidence>
<dbReference type="Gene3D" id="3.40.190.10">
    <property type="entry name" value="Periplasmic binding protein-like II"/>
    <property type="match status" value="2"/>
</dbReference>
<keyword evidence="2" id="KW-0813">Transport</keyword>
<keyword evidence="3 4" id="KW-0732">Signal</keyword>
<dbReference type="RefSeq" id="WP_106666631.1">
    <property type="nucleotide sequence ID" value="NZ_PGGM01000014.1"/>
</dbReference>
<dbReference type="GO" id="GO:0006865">
    <property type="term" value="P:amino acid transport"/>
    <property type="evidence" value="ECO:0007669"/>
    <property type="project" value="TreeGrafter"/>
</dbReference>
<sequence length="280" mass="30423">MISISLRQFKRRNVLAAAMALFALSFLGATLAQAATVDEVKARGKIVVGIQGDNRPWGFVNSSGVQDGYDADIAKLFGKDLGVEVEFAPLAVANRIPALVSGKVDILFATMAMTEERAKSIQYSKPYAANTISLYGPKEKKIVAVADLAGLEIGVPRSSSQDKAVTDAVATTATVRRFDDDAAAIQAMLSGQVQAVGGNQFYMQRLDEAKADTYERKIDFLTTFNGVGTRLGEKDWNETVNKFLDKIMSDGEHAKVYEKWMGMKPPAFPESIPNIPFTVK</sequence>
<gene>
    <name evidence="6" type="ORF">CU103_24470</name>
</gene>
<dbReference type="SUPFAM" id="SSF53850">
    <property type="entry name" value="Periplasmic binding protein-like II"/>
    <property type="match status" value="1"/>
</dbReference>
<dbReference type="AlphaFoldDB" id="A0A2P7B3U6"/>
<evidence type="ECO:0000256" key="1">
    <source>
        <dbReference type="ARBA" id="ARBA00010333"/>
    </source>
</evidence>
<feature type="signal peptide" evidence="4">
    <location>
        <begin position="1"/>
        <end position="34"/>
    </location>
</feature>
<dbReference type="GO" id="GO:0030288">
    <property type="term" value="C:outer membrane-bounded periplasmic space"/>
    <property type="evidence" value="ECO:0007669"/>
    <property type="project" value="TreeGrafter"/>
</dbReference>
<dbReference type="PANTHER" id="PTHR30085">
    <property type="entry name" value="AMINO ACID ABC TRANSPORTER PERMEASE"/>
    <property type="match status" value="1"/>
</dbReference>
<reference evidence="7" key="1">
    <citation type="submission" date="2017-11" db="EMBL/GenBank/DDBJ databases">
        <authorList>
            <person name="Kuznetsova I."/>
            <person name="Sazanova A."/>
            <person name="Chirak E."/>
            <person name="Safronova V."/>
            <person name="Willems A."/>
        </authorList>
    </citation>
    <scope>NUCLEOTIDE SEQUENCE [LARGE SCALE GENOMIC DNA]</scope>
    <source>
        <strain evidence="7">CCBAU 03422</strain>
    </source>
</reference>
<accession>A0A2P7B3U6</accession>
<evidence type="ECO:0000256" key="3">
    <source>
        <dbReference type="ARBA" id="ARBA00022729"/>
    </source>
</evidence>
<dbReference type="Proteomes" id="UP000241764">
    <property type="component" value="Unassembled WGS sequence"/>
</dbReference>
<organism evidence="6 7">
    <name type="scientific">Phyllobacterium sophorae</name>
    <dbReference type="NCBI Taxonomy" id="1520277"/>
    <lineage>
        <taxon>Bacteria</taxon>
        <taxon>Pseudomonadati</taxon>
        <taxon>Pseudomonadota</taxon>
        <taxon>Alphaproteobacteria</taxon>
        <taxon>Hyphomicrobiales</taxon>
        <taxon>Phyllobacteriaceae</taxon>
        <taxon>Phyllobacterium</taxon>
    </lineage>
</organism>
<comment type="similarity">
    <text evidence="1">Belongs to the bacterial solute-binding protein 3 family.</text>
</comment>
<proteinExistence type="inferred from homology"/>
<feature type="domain" description="Solute-binding protein family 3/N-terminal" evidence="5">
    <location>
        <begin position="45"/>
        <end position="264"/>
    </location>
</feature>
<dbReference type="SMART" id="SM00062">
    <property type="entry name" value="PBPb"/>
    <property type="match status" value="1"/>
</dbReference>